<dbReference type="RefSeq" id="WP_068687022.1">
    <property type="nucleotide sequence ID" value="NZ_LYPA01000079.1"/>
</dbReference>
<gene>
    <name evidence="2" type="ORF">A7K91_03010</name>
</gene>
<dbReference type="NCBIfam" id="TIGR02893">
    <property type="entry name" value="spore_yabQ"/>
    <property type="match status" value="1"/>
</dbReference>
<proteinExistence type="predicted"/>
<keyword evidence="1" id="KW-0812">Transmembrane</keyword>
<feature type="transmembrane region" description="Helical" evidence="1">
    <location>
        <begin position="68"/>
        <end position="86"/>
    </location>
</feature>
<dbReference type="Proteomes" id="UP000092024">
    <property type="component" value="Unassembled WGS sequence"/>
</dbReference>
<feature type="transmembrane region" description="Helical" evidence="1">
    <location>
        <begin position="7"/>
        <end position="27"/>
    </location>
</feature>
<feature type="transmembrane region" description="Helical" evidence="1">
    <location>
        <begin position="153"/>
        <end position="172"/>
    </location>
</feature>
<accession>A0A1A5YAI7</accession>
<evidence type="ECO:0000256" key="1">
    <source>
        <dbReference type="SAM" id="Phobius"/>
    </source>
</evidence>
<comment type="caution">
    <text evidence="2">The sequence shown here is derived from an EMBL/GenBank/DDBJ whole genome shotgun (WGS) entry which is preliminary data.</text>
</comment>
<dbReference type="EMBL" id="LYPA01000079">
    <property type="protein sequence ID" value="OBR62592.1"/>
    <property type="molecule type" value="Genomic_DNA"/>
</dbReference>
<feature type="transmembrane region" description="Helical" evidence="1">
    <location>
        <begin position="98"/>
        <end position="118"/>
    </location>
</feature>
<evidence type="ECO:0000313" key="2">
    <source>
        <dbReference type="EMBL" id="OBR62592.1"/>
    </source>
</evidence>
<name>A0A1A5YAI7_9BACL</name>
<keyword evidence="1" id="KW-1133">Transmembrane helix</keyword>
<reference evidence="2 3" key="1">
    <citation type="submission" date="2016-05" db="EMBL/GenBank/DDBJ databases">
        <title>Paenibacillus oryzae. sp. nov., isolated from the rice root.</title>
        <authorList>
            <person name="Zhang J."/>
            <person name="Zhang X."/>
        </authorList>
    </citation>
    <scope>NUCLEOTIDE SEQUENCE [LARGE SCALE GENOMIC DNA]</scope>
    <source>
        <strain evidence="2 3">1DrF-4</strain>
    </source>
</reference>
<dbReference type="OrthoDB" id="1653819at2"/>
<dbReference type="Pfam" id="PF09578">
    <property type="entry name" value="Spore_YabQ"/>
    <property type="match status" value="1"/>
</dbReference>
<protein>
    <submittedName>
        <fullName evidence="2">Spore cortex biosynthesis protein YabQ</fullName>
    </submittedName>
</protein>
<dbReference type="STRING" id="1844972.A7K91_03010"/>
<keyword evidence="3" id="KW-1185">Reference proteome</keyword>
<dbReference type="InterPro" id="IPR019074">
    <property type="entry name" value="YabQ"/>
</dbReference>
<keyword evidence="1" id="KW-0472">Membrane</keyword>
<dbReference type="AlphaFoldDB" id="A0A1A5YAI7"/>
<sequence length="205" mass="23906">MTLEVQWLTVAFMLACGAGMGAVFDGYRVISSELRFPRWWLPLMDVAYWALAAVVVFRMLYASNNGEVRAYVFLGLALGAILHYWLFSSLVIKLVKWLIDAVRAVFSFLGKMVMLLIVKPVLWLLKVLKMILVSGSMLTIFVLKIVLQLVRPFWILTKWIFSPLVLWLGRFLKPYADKLMESRFWKSTALFLSEKWKLWFGREKR</sequence>
<feature type="transmembrane region" description="Helical" evidence="1">
    <location>
        <begin position="130"/>
        <end position="147"/>
    </location>
</feature>
<feature type="transmembrane region" description="Helical" evidence="1">
    <location>
        <begin position="39"/>
        <end position="61"/>
    </location>
</feature>
<evidence type="ECO:0000313" key="3">
    <source>
        <dbReference type="Proteomes" id="UP000092024"/>
    </source>
</evidence>
<organism evidence="2 3">
    <name type="scientific">Paenibacillus oryzae</name>
    <dbReference type="NCBI Taxonomy" id="1844972"/>
    <lineage>
        <taxon>Bacteria</taxon>
        <taxon>Bacillati</taxon>
        <taxon>Bacillota</taxon>
        <taxon>Bacilli</taxon>
        <taxon>Bacillales</taxon>
        <taxon>Paenibacillaceae</taxon>
        <taxon>Paenibacillus</taxon>
    </lineage>
</organism>